<keyword evidence="2" id="KW-0408">Iron</keyword>
<name>A0AAD8J776_9APIA</name>
<reference evidence="4" key="1">
    <citation type="submission" date="2023-02" db="EMBL/GenBank/DDBJ databases">
        <title>Genome of toxic invasive species Heracleum sosnowskyi carries increased number of genes despite the absence of recent whole-genome duplications.</title>
        <authorList>
            <person name="Schelkunov M."/>
            <person name="Shtratnikova V."/>
            <person name="Makarenko M."/>
            <person name="Klepikova A."/>
            <person name="Omelchenko D."/>
            <person name="Novikova G."/>
            <person name="Obukhova E."/>
            <person name="Bogdanov V."/>
            <person name="Penin A."/>
            <person name="Logacheva M."/>
        </authorList>
    </citation>
    <scope>NUCLEOTIDE SEQUENCE</scope>
    <source>
        <strain evidence="4">Hsosn_3</strain>
        <tissue evidence="4">Leaf</tissue>
    </source>
</reference>
<evidence type="ECO:0000259" key="3">
    <source>
        <dbReference type="PROSITE" id="PS51471"/>
    </source>
</evidence>
<keyword evidence="2" id="KW-0479">Metal-binding</keyword>
<evidence type="ECO:0000313" key="4">
    <source>
        <dbReference type="EMBL" id="KAK1398977.1"/>
    </source>
</evidence>
<dbReference type="Proteomes" id="UP001237642">
    <property type="component" value="Unassembled WGS sequence"/>
</dbReference>
<sequence>MSPASGIVSHLDQAPMLLPHDATSSSCSKDAVIAWFRGEFAAANAIIDVLCNHLSEVHGVGDVYESTFGAIHRRRLNWIPILQMQKYYPISDVVSEIKSVTEKKGNVVQKCSLHGDAEVIENGGDHDDQCYSNVDGFAKSEITNGGYQNVQPKFENLELYSINEDCEAHHAQIKVNVVRGLKLYQDMFTDIEISKLTNYVNELRVSGQNGELSGETFIMYHQQVNGRNKRELIQLGAPIFGPVKKEATSQCQKSQIEPIPETLLGVIDNLVCWHLVSEGKKPNSCIINFFDEGEYSQPFLKPPHLDQPISILLLSQSEMAFGRTLVCDSDGNYKGPLMLSLRKGSLLVMRGNSADMARHVMCPSLRKRISITFFRVQTDGNMKSSSPLNRSLTLWQEGIPNGYSVPNGTYNRYEAMDVISNCSVLRNPMVMSNPKRIPRGGTGVFLPWTIGSEKPAEHLPPRAERGRLFELPSLVETHNEGATSDANISTEGRSV</sequence>
<feature type="domain" description="Fe2OG dioxygenase" evidence="3">
    <location>
        <begin position="281"/>
        <end position="378"/>
    </location>
</feature>
<dbReference type="GO" id="GO:0032451">
    <property type="term" value="F:demethylase activity"/>
    <property type="evidence" value="ECO:0007669"/>
    <property type="project" value="InterPro"/>
</dbReference>
<dbReference type="GO" id="GO:0016491">
    <property type="term" value="F:oxidoreductase activity"/>
    <property type="evidence" value="ECO:0007669"/>
    <property type="project" value="UniProtKB-KW"/>
</dbReference>
<keyword evidence="5" id="KW-1185">Reference proteome</keyword>
<comment type="similarity">
    <text evidence="2">Belongs to the iron/ascorbate-dependent oxidoreductase family.</text>
</comment>
<dbReference type="PANTHER" id="PTHR31447:SF2">
    <property type="entry name" value="RNA DEMETHYLASE ALKBH10B"/>
    <property type="match status" value="1"/>
</dbReference>
<reference evidence="4" key="2">
    <citation type="submission" date="2023-05" db="EMBL/GenBank/DDBJ databases">
        <authorList>
            <person name="Schelkunov M.I."/>
        </authorList>
    </citation>
    <scope>NUCLEOTIDE SEQUENCE</scope>
    <source>
        <strain evidence="4">Hsosn_3</strain>
        <tissue evidence="4">Leaf</tissue>
    </source>
</reference>
<dbReference type="GO" id="GO:0006402">
    <property type="term" value="P:mRNA catabolic process"/>
    <property type="evidence" value="ECO:0007669"/>
    <property type="project" value="InterPro"/>
</dbReference>
<dbReference type="PANTHER" id="PTHR31447">
    <property type="entry name" value="HYDROXYPROLINE-RICH GLYCOPROTEIN FAMILY PROTEIN-RELATED"/>
    <property type="match status" value="1"/>
</dbReference>
<organism evidence="4 5">
    <name type="scientific">Heracleum sosnowskyi</name>
    <dbReference type="NCBI Taxonomy" id="360622"/>
    <lineage>
        <taxon>Eukaryota</taxon>
        <taxon>Viridiplantae</taxon>
        <taxon>Streptophyta</taxon>
        <taxon>Embryophyta</taxon>
        <taxon>Tracheophyta</taxon>
        <taxon>Spermatophyta</taxon>
        <taxon>Magnoliopsida</taxon>
        <taxon>eudicotyledons</taxon>
        <taxon>Gunneridae</taxon>
        <taxon>Pentapetalae</taxon>
        <taxon>asterids</taxon>
        <taxon>campanulids</taxon>
        <taxon>Apiales</taxon>
        <taxon>Apiaceae</taxon>
        <taxon>Apioideae</taxon>
        <taxon>apioid superclade</taxon>
        <taxon>Tordylieae</taxon>
        <taxon>Tordyliinae</taxon>
        <taxon>Heracleum</taxon>
    </lineage>
</organism>
<keyword evidence="2" id="KW-0560">Oxidoreductase</keyword>
<proteinExistence type="inferred from homology"/>
<gene>
    <name evidence="4" type="ORF">POM88_008840</name>
</gene>
<dbReference type="Gene3D" id="2.60.120.590">
    <property type="entry name" value="Alpha-ketoglutarate-dependent dioxygenase AlkB-like"/>
    <property type="match status" value="1"/>
</dbReference>
<comment type="similarity">
    <text evidence="1">Belongs to the alkB family.</text>
</comment>
<dbReference type="SUPFAM" id="SSF51197">
    <property type="entry name" value="Clavaminate synthase-like"/>
    <property type="match status" value="1"/>
</dbReference>
<protein>
    <submittedName>
        <fullName evidence="4">Alkylated DNA repair protein alkB-like protein 8</fullName>
    </submittedName>
</protein>
<dbReference type="GO" id="GO:0003729">
    <property type="term" value="F:mRNA binding"/>
    <property type="evidence" value="ECO:0007669"/>
    <property type="project" value="InterPro"/>
</dbReference>
<dbReference type="InterPro" id="IPR037151">
    <property type="entry name" value="AlkB-like_sf"/>
</dbReference>
<comment type="caution">
    <text evidence="4">The sequence shown here is derived from an EMBL/GenBank/DDBJ whole genome shotgun (WGS) entry which is preliminary data.</text>
</comment>
<dbReference type="EMBL" id="JAUIZM010000002">
    <property type="protein sequence ID" value="KAK1398977.1"/>
    <property type="molecule type" value="Genomic_DNA"/>
</dbReference>
<evidence type="ECO:0000313" key="5">
    <source>
        <dbReference type="Proteomes" id="UP001237642"/>
    </source>
</evidence>
<dbReference type="InterPro" id="IPR005123">
    <property type="entry name" value="Oxoglu/Fe-dep_dioxygenase_dom"/>
</dbReference>
<accession>A0AAD8J776</accession>
<evidence type="ECO:0000256" key="2">
    <source>
        <dbReference type="RuleBase" id="RU003682"/>
    </source>
</evidence>
<dbReference type="PROSITE" id="PS51471">
    <property type="entry name" value="FE2OG_OXY"/>
    <property type="match status" value="1"/>
</dbReference>
<dbReference type="InterPro" id="IPR044842">
    <property type="entry name" value="ALKBH9B/ALKBH10B-like"/>
</dbReference>
<evidence type="ECO:0000256" key="1">
    <source>
        <dbReference type="ARBA" id="ARBA00007879"/>
    </source>
</evidence>
<dbReference type="GO" id="GO:0046872">
    <property type="term" value="F:metal ion binding"/>
    <property type="evidence" value="ECO:0007669"/>
    <property type="project" value="UniProtKB-KW"/>
</dbReference>
<dbReference type="AlphaFoldDB" id="A0AAD8J776"/>